<evidence type="ECO:0000313" key="2">
    <source>
        <dbReference type="Proteomes" id="UP001183629"/>
    </source>
</evidence>
<reference evidence="1 2" key="1">
    <citation type="submission" date="2023-07" db="EMBL/GenBank/DDBJ databases">
        <title>Sequencing the genomes of 1000 actinobacteria strains.</title>
        <authorList>
            <person name="Klenk H.-P."/>
        </authorList>
    </citation>
    <scope>NUCLEOTIDE SEQUENCE [LARGE SCALE GENOMIC DNA]</scope>
    <source>
        <strain evidence="1 2">DSM 44711</strain>
    </source>
</reference>
<gene>
    <name evidence="1" type="ORF">J2S44_003627</name>
</gene>
<keyword evidence="2" id="KW-1185">Reference proteome</keyword>
<dbReference type="RefSeq" id="WP_310415163.1">
    <property type="nucleotide sequence ID" value="NZ_JAVDYC010000001.1"/>
</dbReference>
<proteinExistence type="predicted"/>
<organism evidence="1 2">
    <name type="scientific">Catenuloplanes niger</name>
    <dbReference type="NCBI Taxonomy" id="587534"/>
    <lineage>
        <taxon>Bacteria</taxon>
        <taxon>Bacillati</taxon>
        <taxon>Actinomycetota</taxon>
        <taxon>Actinomycetes</taxon>
        <taxon>Micromonosporales</taxon>
        <taxon>Micromonosporaceae</taxon>
        <taxon>Catenuloplanes</taxon>
    </lineage>
</organism>
<protein>
    <submittedName>
        <fullName evidence="1">Uncharacterized protein</fullName>
    </submittedName>
</protein>
<sequence length="133" mass="14106">MTVYVQPDVDAALVVYLTAHPALAPLHSGRVGTRLAPGSAPAVRTSSLGGAYAWPWESTPEFQIEWWGGDQAAASRLARTGEAALYGLLGPITGGWITALDIPLSMLWSPDETSGRARYLTQVQLTVNPEGST</sequence>
<dbReference type="EMBL" id="JAVDYC010000001">
    <property type="protein sequence ID" value="MDR7323377.1"/>
    <property type="molecule type" value="Genomic_DNA"/>
</dbReference>
<dbReference type="Proteomes" id="UP001183629">
    <property type="component" value="Unassembled WGS sequence"/>
</dbReference>
<name>A0AAE3ZP49_9ACTN</name>
<comment type="caution">
    <text evidence="1">The sequence shown here is derived from an EMBL/GenBank/DDBJ whole genome shotgun (WGS) entry which is preliminary data.</text>
</comment>
<dbReference type="AlphaFoldDB" id="A0AAE3ZP49"/>
<accession>A0AAE3ZP49</accession>
<evidence type="ECO:0000313" key="1">
    <source>
        <dbReference type="EMBL" id="MDR7323377.1"/>
    </source>
</evidence>